<gene>
    <name evidence="2" type="ORF">H1S01_01920</name>
</gene>
<feature type="domain" description="DUF4397" evidence="1">
    <location>
        <begin position="21"/>
        <end position="136"/>
    </location>
</feature>
<keyword evidence="3" id="KW-1185">Reference proteome</keyword>
<organism evidence="2 3">
    <name type="scientific">Heliobacterium chlorum</name>
    <dbReference type="NCBI Taxonomy" id="2698"/>
    <lineage>
        <taxon>Bacteria</taxon>
        <taxon>Bacillati</taxon>
        <taxon>Bacillota</taxon>
        <taxon>Clostridia</taxon>
        <taxon>Eubacteriales</taxon>
        <taxon>Heliobacteriaceae</taxon>
        <taxon>Heliobacterium</taxon>
    </lineage>
</organism>
<protein>
    <submittedName>
        <fullName evidence="2">DUF4397 domain-containing protein</fullName>
    </submittedName>
</protein>
<evidence type="ECO:0000259" key="1">
    <source>
        <dbReference type="Pfam" id="PF14344"/>
    </source>
</evidence>
<accession>A0ABR7T001</accession>
<dbReference type="EMBL" id="JACVHF010000001">
    <property type="protein sequence ID" value="MBC9783265.1"/>
    <property type="molecule type" value="Genomic_DNA"/>
</dbReference>
<reference evidence="2 3" key="1">
    <citation type="submission" date="2020-07" db="EMBL/GenBank/DDBJ databases">
        <title>Draft whole-genome sequence of Heliobacterium chlorum DSM 3682, type strain.</title>
        <authorList>
            <person name="Kyndt J.A."/>
            <person name="Meyer T.E."/>
            <person name="Imhoff J.F."/>
        </authorList>
    </citation>
    <scope>NUCLEOTIDE SEQUENCE [LARGE SCALE GENOMIC DNA]</scope>
    <source>
        <strain evidence="2 3">DSM 3682</strain>
    </source>
</reference>
<dbReference type="InterPro" id="IPR025510">
    <property type="entry name" value="DUF4397"/>
</dbReference>
<dbReference type="RefSeq" id="WP_188038421.1">
    <property type="nucleotide sequence ID" value="NZ_JACVHF010000001.1"/>
</dbReference>
<proteinExistence type="predicted"/>
<dbReference type="Proteomes" id="UP000617402">
    <property type="component" value="Unassembled WGS sequence"/>
</dbReference>
<comment type="caution">
    <text evidence="2">The sequence shown here is derived from an EMBL/GenBank/DDBJ whole genome shotgun (WGS) entry which is preliminary data.</text>
</comment>
<sequence>MHDDFFYPLDSDYHASVDGQSFVRILHAAPGAPAVDVYANNVLIVRNLTYRQFTQYLPLFPGRYRIVVFPAGSRTSPVIDATLSIPAGTIYTAAAIGTLPNLRLLPIADPCIARGFGQSYVRFVHLSPNTPAVDIATSTGVQLFRNVSYTQVTDYIPVQPGLYTLEARPAGTNQVVLTVPNVRIAANRILSVYAIGLSGGQPPLQVLIPLDGNAYLPVCRFTR</sequence>
<feature type="domain" description="DUF4397" evidence="1">
    <location>
        <begin position="141"/>
        <end position="206"/>
    </location>
</feature>
<evidence type="ECO:0000313" key="2">
    <source>
        <dbReference type="EMBL" id="MBC9783265.1"/>
    </source>
</evidence>
<evidence type="ECO:0000313" key="3">
    <source>
        <dbReference type="Proteomes" id="UP000617402"/>
    </source>
</evidence>
<dbReference type="Pfam" id="PF14344">
    <property type="entry name" value="DUF4397"/>
    <property type="match status" value="2"/>
</dbReference>
<name>A0ABR7T001_HELCL</name>